<gene>
    <name evidence="1" type="ORF">GCM10007875_10600</name>
</gene>
<organism evidence="1 2">
    <name type="scientific">Limnobacter litoralis</name>
    <dbReference type="NCBI Taxonomy" id="481366"/>
    <lineage>
        <taxon>Bacteria</taxon>
        <taxon>Pseudomonadati</taxon>
        <taxon>Pseudomonadota</taxon>
        <taxon>Betaproteobacteria</taxon>
        <taxon>Burkholderiales</taxon>
        <taxon>Burkholderiaceae</taxon>
        <taxon>Limnobacter</taxon>
    </lineage>
</organism>
<dbReference type="Proteomes" id="UP001156664">
    <property type="component" value="Unassembled WGS sequence"/>
</dbReference>
<dbReference type="EMBL" id="BSOJ01000010">
    <property type="protein sequence ID" value="GLR25972.1"/>
    <property type="molecule type" value="Genomic_DNA"/>
</dbReference>
<evidence type="ECO:0000313" key="1">
    <source>
        <dbReference type="EMBL" id="GLR25972.1"/>
    </source>
</evidence>
<reference evidence="2" key="1">
    <citation type="journal article" date="2019" name="Int. J. Syst. Evol. Microbiol.">
        <title>The Global Catalogue of Microorganisms (GCM) 10K type strain sequencing project: providing services to taxonomists for standard genome sequencing and annotation.</title>
        <authorList>
            <consortium name="The Broad Institute Genomics Platform"/>
            <consortium name="The Broad Institute Genome Sequencing Center for Infectious Disease"/>
            <person name="Wu L."/>
            <person name="Ma J."/>
        </authorList>
    </citation>
    <scope>NUCLEOTIDE SEQUENCE [LARGE SCALE GENOMIC DNA]</scope>
    <source>
        <strain evidence="2">NBRC 105857</strain>
    </source>
</reference>
<dbReference type="PANTHER" id="PTHR37953">
    <property type="entry name" value="UPF0127 PROTEIN MJ1496"/>
    <property type="match status" value="1"/>
</dbReference>
<sequence length="124" mass="14000">MNPPLKTVTVTIGKQSIVAEVADTPETRETGLMNRGNLPDNKGMLFVFQDSQPHCMWMKNTPNDLDVAFADAEGQILNVENMKAETLDIHCAKGFSVYALEMRSGWFKDHKVKRGDFMDIKKPR</sequence>
<dbReference type="InterPro" id="IPR003795">
    <property type="entry name" value="DUF192"/>
</dbReference>
<evidence type="ECO:0008006" key="3">
    <source>
        <dbReference type="Google" id="ProtNLM"/>
    </source>
</evidence>
<protein>
    <recommendedName>
        <fullName evidence="3">DUF192 domain-containing protein</fullName>
    </recommendedName>
</protein>
<keyword evidence="2" id="KW-1185">Reference proteome</keyword>
<name>A0ABQ5YRB1_9BURK</name>
<accession>A0ABQ5YRB1</accession>
<dbReference type="InterPro" id="IPR038695">
    <property type="entry name" value="Saro_0823-like_sf"/>
</dbReference>
<comment type="caution">
    <text evidence="1">The sequence shown here is derived from an EMBL/GenBank/DDBJ whole genome shotgun (WGS) entry which is preliminary data.</text>
</comment>
<dbReference type="PANTHER" id="PTHR37953:SF1">
    <property type="entry name" value="UPF0127 PROTEIN MJ1496"/>
    <property type="match status" value="1"/>
</dbReference>
<evidence type="ECO:0000313" key="2">
    <source>
        <dbReference type="Proteomes" id="UP001156664"/>
    </source>
</evidence>
<proteinExistence type="predicted"/>
<dbReference type="Pfam" id="PF02643">
    <property type="entry name" value="DUF192"/>
    <property type="match status" value="1"/>
</dbReference>
<dbReference type="Gene3D" id="2.60.120.1140">
    <property type="entry name" value="Protein of unknown function DUF192"/>
    <property type="match status" value="1"/>
</dbReference>